<protein>
    <submittedName>
        <fullName evidence="1">Uncharacterized protein</fullName>
    </submittedName>
</protein>
<dbReference type="AlphaFoldDB" id="A0A0D1KK52"/>
<evidence type="ECO:0000313" key="2">
    <source>
        <dbReference type="Proteomes" id="UP000032289"/>
    </source>
</evidence>
<accession>A0A0D1KK52</accession>
<dbReference type="RefSeq" id="WP_010374951.1">
    <property type="nucleotide sequence ID" value="NZ_BJEF01000003.1"/>
</dbReference>
<reference evidence="1 2" key="1">
    <citation type="journal article" date="2015" name="Microbiology (Mosc.)">
        <title>Genomics of the Weissella cibaria species with an examination of its metabolic traits.</title>
        <authorList>
            <person name="Lynch K.M."/>
            <person name="Lucid A."/>
            <person name="Arendt E.K."/>
            <person name="Sleator R.D."/>
            <person name="Lucey B."/>
            <person name="Coffey A."/>
        </authorList>
    </citation>
    <scope>NUCLEOTIDE SEQUENCE [LARGE SCALE GENOMIC DNA]</scope>
    <source>
        <strain evidence="1 2">AB3b</strain>
    </source>
</reference>
<dbReference type="Proteomes" id="UP000032289">
    <property type="component" value="Unassembled WGS sequence"/>
</dbReference>
<organism evidence="1 2">
    <name type="scientific">Weissella cibaria</name>
    <dbReference type="NCBI Taxonomy" id="137591"/>
    <lineage>
        <taxon>Bacteria</taxon>
        <taxon>Bacillati</taxon>
        <taxon>Bacillota</taxon>
        <taxon>Bacilli</taxon>
        <taxon>Lactobacillales</taxon>
        <taxon>Lactobacillaceae</taxon>
        <taxon>Weissella</taxon>
    </lineage>
</organism>
<comment type="caution">
    <text evidence="1">The sequence shown here is derived from an EMBL/GenBank/DDBJ whole genome shotgun (WGS) entry which is preliminary data.</text>
</comment>
<sequence>MINVFYWLAMFVSGAFLVLALVLFVMQWTIYSRVEATMCKLWEQRGTN</sequence>
<proteinExistence type="predicted"/>
<gene>
    <name evidence="1" type="ORF">ab3b_00769</name>
</gene>
<dbReference type="EMBL" id="JWHT01000016">
    <property type="protein sequence ID" value="KIU25044.1"/>
    <property type="molecule type" value="Genomic_DNA"/>
</dbReference>
<dbReference type="PATRIC" id="fig|137591.24.peg.750"/>
<dbReference type="GeneID" id="66963476"/>
<name>A0A0D1KK52_9LACO</name>
<evidence type="ECO:0000313" key="1">
    <source>
        <dbReference type="EMBL" id="KIU25044.1"/>
    </source>
</evidence>